<evidence type="ECO:0000313" key="2">
    <source>
        <dbReference type="EMBL" id="TNK90239.1"/>
    </source>
</evidence>
<protein>
    <submittedName>
        <fullName evidence="2">Uncharacterized protein</fullName>
    </submittedName>
</protein>
<dbReference type="GeneID" id="93161157"/>
<reference evidence="2 3" key="1">
    <citation type="submission" date="2018-05" db="EMBL/GenBank/DDBJ databases">
        <title>Lactobacillus sanfranciscensis Ah4 draft denome sequence.</title>
        <authorList>
            <person name="Zhang G."/>
        </authorList>
    </citation>
    <scope>NUCLEOTIDE SEQUENCE [LARGE SCALE GENOMIC DNA]</scope>
    <source>
        <strain evidence="2 3">Ah4</strain>
    </source>
</reference>
<feature type="transmembrane region" description="Helical" evidence="1">
    <location>
        <begin position="16"/>
        <end position="35"/>
    </location>
</feature>
<dbReference type="RefSeq" id="WP_014082470.1">
    <property type="nucleotide sequence ID" value="NZ_CAUOSB010000001.1"/>
</dbReference>
<name>A0A5C4TIL9_FRUSA</name>
<gene>
    <name evidence="2" type="ORF">DID87_05005</name>
</gene>
<dbReference type="EMBL" id="QFCR01000014">
    <property type="protein sequence ID" value="TNK90239.1"/>
    <property type="molecule type" value="Genomic_DNA"/>
</dbReference>
<evidence type="ECO:0000256" key="1">
    <source>
        <dbReference type="SAM" id="Phobius"/>
    </source>
</evidence>
<proteinExistence type="predicted"/>
<comment type="caution">
    <text evidence="2">The sequence shown here is derived from an EMBL/GenBank/DDBJ whole genome shotgun (WGS) entry which is preliminary data.</text>
</comment>
<evidence type="ECO:0000313" key="3">
    <source>
        <dbReference type="Proteomes" id="UP000313312"/>
    </source>
</evidence>
<accession>A0A5C4TIL9</accession>
<keyword evidence="1" id="KW-0472">Membrane</keyword>
<dbReference type="Proteomes" id="UP000313312">
    <property type="component" value="Unassembled WGS sequence"/>
</dbReference>
<keyword evidence="1" id="KW-0812">Transmembrane</keyword>
<sequence>MTVEEIDQKLIKLRKFANFVITPLFVALIAAYFIQKKTTPLVIILAVVALLVYVPYGIVVCYYVFKRRKLLKNQ</sequence>
<feature type="transmembrane region" description="Helical" evidence="1">
    <location>
        <begin position="41"/>
        <end position="65"/>
    </location>
</feature>
<keyword evidence="1" id="KW-1133">Transmembrane helix</keyword>
<organism evidence="2 3">
    <name type="scientific">Fructilactobacillus sanfranciscensis</name>
    <name type="common">Lactobacillus sanfranciscensis</name>
    <dbReference type="NCBI Taxonomy" id="1625"/>
    <lineage>
        <taxon>Bacteria</taxon>
        <taxon>Bacillati</taxon>
        <taxon>Bacillota</taxon>
        <taxon>Bacilli</taxon>
        <taxon>Lactobacillales</taxon>
        <taxon>Lactobacillaceae</taxon>
        <taxon>Fructilactobacillus</taxon>
    </lineage>
</organism>
<dbReference type="AlphaFoldDB" id="A0A5C4TIL9"/>